<keyword evidence="2" id="KW-1185">Reference proteome</keyword>
<dbReference type="RefSeq" id="WP_231056408.1">
    <property type="nucleotide sequence ID" value="NZ_JAJNOC010000001.1"/>
</dbReference>
<reference evidence="1" key="1">
    <citation type="submission" date="2021-11" db="EMBL/GenBank/DDBJ databases">
        <title>The complete genome of Massilia sp sp. G4R7.</title>
        <authorList>
            <person name="Liu L."/>
            <person name="Yue J."/>
            <person name="Yuan J."/>
            <person name="Yang F."/>
            <person name="Li L."/>
        </authorList>
    </citation>
    <scope>NUCLEOTIDE SEQUENCE</scope>
    <source>
        <strain evidence="1">G4R7</strain>
    </source>
</reference>
<evidence type="ECO:0000313" key="1">
    <source>
        <dbReference type="EMBL" id="MCD2515079.1"/>
    </source>
</evidence>
<evidence type="ECO:0008006" key="3">
    <source>
        <dbReference type="Google" id="ProtNLM"/>
    </source>
</evidence>
<proteinExistence type="predicted"/>
<gene>
    <name evidence="1" type="ORF">LQ564_01985</name>
</gene>
<protein>
    <recommendedName>
        <fullName evidence="3">KTSC domain-containing protein</fullName>
    </recommendedName>
</protein>
<evidence type="ECO:0000313" key="2">
    <source>
        <dbReference type="Proteomes" id="UP001179361"/>
    </source>
</evidence>
<dbReference type="EMBL" id="JAJNOC010000001">
    <property type="protein sequence ID" value="MCD2515079.1"/>
    <property type="molecule type" value="Genomic_DNA"/>
</dbReference>
<accession>A0ABS8Q0G0</accession>
<sequence length="75" mass="8531">MHRYRNTSGESGVVAYDIDSDSITIQFTGGDRYLYTERSAGAENIARMQELAREGRGLSTFVSQHIRSRYARKLN</sequence>
<dbReference type="Proteomes" id="UP001179361">
    <property type="component" value="Unassembled WGS sequence"/>
</dbReference>
<comment type="caution">
    <text evidence="1">The sequence shown here is derived from an EMBL/GenBank/DDBJ whole genome shotgun (WGS) entry which is preliminary data.</text>
</comment>
<name>A0ABS8Q0G0_9BURK</name>
<organism evidence="1 2">
    <name type="scientific">Massilia phyllostachyos</name>
    <dbReference type="NCBI Taxonomy" id="2898585"/>
    <lineage>
        <taxon>Bacteria</taxon>
        <taxon>Pseudomonadati</taxon>
        <taxon>Pseudomonadota</taxon>
        <taxon>Betaproteobacteria</taxon>
        <taxon>Burkholderiales</taxon>
        <taxon>Oxalobacteraceae</taxon>
        <taxon>Telluria group</taxon>
        <taxon>Massilia</taxon>
    </lineage>
</organism>